<dbReference type="OrthoDB" id="837837at2759"/>
<feature type="chain" id="PRO_5001638958" evidence="2">
    <location>
        <begin position="26"/>
        <end position="76"/>
    </location>
</feature>
<organism evidence="3 4">
    <name type="scientific">Jatropha curcas</name>
    <name type="common">Barbados nut</name>
    <dbReference type="NCBI Taxonomy" id="180498"/>
    <lineage>
        <taxon>Eukaryota</taxon>
        <taxon>Viridiplantae</taxon>
        <taxon>Streptophyta</taxon>
        <taxon>Embryophyta</taxon>
        <taxon>Tracheophyta</taxon>
        <taxon>Spermatophyta</taxon>
        <taxon>Magnoliopsida</taxon>
        <taxon>eudicotyledons</taxon>
        <taxon>Gunneridae</taxon>
        <taxon>Pentapetalae</taxon>
        <taxon>rosids</taxon>
        <taxon>fabids</taxon>
        <taxon>Malpighiales</taxon>
        <taxon>Euphorbiaceae</taxon>
        <taxon>Crotonoideae</taxon>
        <taxon>Jatropheae</taxon>
        <taxon>Jatropha</taxon>
    </lineage>
</organism>
<dbReference type="AlphaFoldDB" id="A0A067JT72"/>
<feature type="signal peptide" evidence="2">
    <location>
        <begin position="1"/>
        <end position="25"/>
    </location>
</feature>
<accession>A0A067JT72</accession>
<evidence type="ECO:0000256" key="1">
    <source>
        <dbReference type="SAM" id="MobiDB-lite"/>
    </source>
</evidence>
<dbReference type="EMBL" id="KK914862">
    <property type="protein sequence ID" value="KDP27161.1"/>
    <property type="molecule type" value="Genomic_DNA"/>
</dbReference>
<keyword evidence="4" id="KW-1185">Reference proteome</keyword>
<evidence type="ECO:0000313" key="3">
    <source>
        <dbReference type="EMBL" id="KDP27161.1"/>
    </source>
</evidence>
<dbReference type="PANTHER" id="PTHR37908:SF4">
    <property type="entry name" value="PROTEIN, PUTATIVE-RELATED"/>
    <property type="match status" value="1"/>
</dbReference>
<dbReference type="Proteomes" id="UP000027138">
    <property type="component" value="Unassembled WGS sequence"/>
</dbReference>
<reference evidence="3 4" key="1">
    <citation type="journal article" date="2014" name="PLoS ONE">
        <title>Global Analysis of Gene Expression Profiles in Physic Nut (Jatropha curcas L.) Seedlings Exposed to Salt Stress.</title>
        <authorList>
            <person name="Zhang L."/>
            <person name="Zhang C."/>
            <person name="Wu P."/>
            <person name="Chen Y."/>
            <person name="Li M."/>
            <person name="Jiang H."/>
            <person name="Wu G."/>
        </authorList>
    </citation>
    <scope>NUCLEOTIDE SEQUENCE [LARGE SCALE GENOMIC DNA]</scope>
    <source>
        <strain evidence="4">cv. GZQX0401</strain>
        <tissue evidence="3">Young leaves</tissue>
    </source>
</reference>
<dbReference type="PANTHER" id="PTHR37908">
    <property type="entry name" value="TRANSMEMBRANE PROTEIN"/>
    <property type="match status" value="1"/>
</dbReference>
<gene>
    <name evidence="3" type="ORF">JCGZ_19860</name>
</gene>
<proteinExistence type="predicted"/>
<sequence>MGRSHFLKSLLVLAFLVLSFSHGSSRKVMETVEVGDSSVEPEEIVGKAREIIETADYEDPGPNTNPKTGPIPPPQL</sequence>
<protein>
    <submittedName>
        <fullName evidence="3">Uncharacterized protein</fullName>
    </submittedName>
</protein>
<name>A0A067JT72_JATCU</name>
<evidence type="ECO:0000256" key="2">
    <source>
        <dbReference type="SAM" id="SignalP"/>
    </source>
</evidence>
<evidence type="ECO:0000313" key="4">
    <source>
        <dbReference type="Proteomes" id="UP000027138"/>
    </source>
</evidence>
<feature type="region of interest" description="Disordered" evidence="1">
    <location>
        <begin position="53"/>
        <end position="76"/>
    </location>
</feature>
<keyword evidence="2" id="KW-0732">Signal</keyword>